<evidence type="ECO:0000256" key="1">
    <source>
        <dbReference type="SAM" id="Phobius"/>
    </source>
</evidence>
<feature type="transmembrane region" description="Helical" evidence="1">
    <location>
        <begin position="174"/>
        <end position="200"/>
    </location>
</feature>
<feature type="transmembrane region" description="Helical" evidence="1">
    <location>
        <begin position="212"/>
        <end position="235"/>
    </location>
</feature>
<organism evidence="2 3">
    <name type="scientific">Desulfosporosinus acidiphilus (strain DSM 22704 / JCM 16185 / SJ4)</name>
    <dbReference type="NCBI Taxonomy" id="646529"/>
    <lineage>
        <taxon>Bacteria</taxon>
        <taxon>Bacillati</taxon>
        <taxon>Bacillota</taxon>
        <taxon>Clostridia</taxon>
        <taxon>Eubacteriales</taxon>
        <taxon>Desulfitobacteriaceae</taxon>
        <taxon>Desulfosporosinus</taxon>
    </lineage>
</organism>
<keyword evidence="1" id="KW-1133">Transmembrane helix</keyword>
<dbReference type="HOGENOM" id="CLU_965503_0_0_9"/>
<keyword evidence="3" id="KW-1185">Reference proteome</keyword>
<accession>I4D6Q2</accession>
<dbReference type="OrthoDB" id="5196567at2"/>
<dbReference type="STRING" id="646529.Desaci_2534"/>
<proteinExistence type="predicted"/>
<feature type="transmembrane region" description="Helical" evidence="1">
    <location>
        <begin position="255"/>
        <end position="274"/>
    </location>
</feature>
<dbReference type="KEGG" id="dai:Desaci_2534"/>
<dbReference type="RefSeq" id="WP_014827474.1">
    <property type="nucleotide sequence ID" value="NC_018068.1"/>
</dbReference>
<evidence type="ECO:0000313" key="2">
    <source>
        <dbReference type="EMBL" id="AFM41476.1"/>
    </source>
</evidence>
<gene>
    <name evidence="2" type="ordered locus">Desaci_2534</name>
</gene>
<dbReference type="AlphaFoldDB" id="I4D6Q2"/>
<name>I4D6Q2_DESAJ</name>
<dbReference type="eggNOG" id="ENOG5033MUN">
    <property type="taxonomic scope" value="Bacteria"/>
</dbReference>
<dbReference type="Proteomes" id="UP000002892">
    <property type="component" value="Chromosome"/>
</dbReference>
<feature type="transmembrane region" description="Helical" evidence="1">
    <location>
        <begin position="65"/>
        <end position="83"/>
    </location>
</feature>
<sequence length="288" mass="32804">MRWLLKLYPRVWRERYEDEMLIVLEEHKITPTTMFDLLLGAIDANFNYNGFTEGIFYMINRVRSGIVMIFCSFMLYGIGWSLLQRLNDPIPNFQVINTIHPEFGVIYKAIFIVGFISFLAFLIGGLPILYISVKRAYREGKQNVLSPFWAALSCLLLFVILTTILVIWHPQGHIYTILIGYLLLSALFLVVGTVAVSFVIARTEFKLPELKLVYIPEIVILFGMVVSVMLSTILIARITTNAPQLFITQDVSSTMFITGIILMSLSTIFAVIGLKRGTIAQIDQFIQE</sequence>
<keyword evidence="1" id="KW-0472">Membrane</keyword>
<keyword evidence="1" id="KW-0812">Transmembrane</keyword>
<feature type="transmembrane region" description="Helical" evidence="1">
    <location>
        <begin position="144"/>
        <end position="168"/>
    </location>
</feature>
<protein>
    <submittedName>
        <fullName evidence="2">Uncharacterized protein</fullName>
    </submittedName>
</protein>
<feature type="transmembrane region" description="Helical" evidence="1">
    <location>
        <begin position="103"/>
        <end position="132"/>
    </location>
</feature>
<evidence type="ECO:0000313" key="3">
    <source>
        <dbReference type="Proteomes" id="UP000002892"/>
    </source>
</evidence>
<dbReference type="EMBL" id="CP003639">
    <property type="protein sequence ID" value="AFM41476.1"/>
    <property type="molecule type" value="Genomic_DNA"/>
</dbReference>
<reference evidence="2 3" key="1">
    <citation type="journal article" date="2012" name="J. Bacteriol.">
        <title>Complete genome sequences of Desulfosporosinus orientis DSM765T, Desulfosporosinus youngiae DSM17734T, Desulfosporosinus meridiei DSM13257T, and Desulfosporosinus acidiphilus DSM22704T.</title>
        <authorList>
            <person name="Pester M."/>
            <person name="Brambilla E."/>
            <person name="Alazard D."/>
            <person name="Rattei T."/>
            <person name="Weinmaier T."/>
            <person name="Han J."/>
            <person name="Lucas S."/>
            <person name="Lapidus A."/>
            <person name="Cheng J.F."/>
            <person name="Goodwin L."/>
            <person name="Pitluck S."/>
            <person name="Peters L."/>
            <person name="Ovchinnikova G."/>
            <person name="Teshima H."/>
            <person name="Detter J.C."/>
            <person name="Han C.S."/>
            <person name="Tapia R."/>
            <person name="Land M.L."/>
            <person name="Hauser L."/>
            <person name="Kyrpides N.C."/>
            <person name="Ivanova N.N."/>
            <person name="Pagani I."/>
            <person name="Huntmann M."/>
            <person name="Wei C.L."/>
            <person name="Davenport K.W."/>
            <person name="Daligault H."/>
            <person name="Chain P.S."/>
            <person name="Chen A."/>
            <person name="Mavromatis K."/>
            <person name="Markowitz V."/>
            <person name="Szeto E."/>
            <person name="Mikhailova N."/>
            <person name="Pati A."/>
            <person name="Wagner M."/>
            <person name="Woyke T."/>
            <person name="Ollivier B."/>
            <person name="Klenk H.P."/>
            <person name="Spring S."/>
            <person name="Loy A."/>
        </authorList>
    </citation>
    <scope>NUCLEOTIDE SEQUENCE [LARGE SCALE GENOMIC DNA]</scope>
    <source>
        <strain evidence="3">DSM 22704 / JCM 16185 / SJ4</strain>
    </source>
</reference>